<keyword evidence="4 15" id="KW-0963">Cytoplasm</keyword>
<organism evidence="20 21">
    <name type="scientific">Thalassospira lucentensis</name>
    <dbReference type="NCBI Taxonomy" id="168935"/>
    <lineage>
        <taxon>Bacteria</taxon>
        <taxon>Pseudomonadati</taxon>
        <taxon>Pseudomonadota</taxon>
        <taxon>Alphaproteobacteria</taxon>
        <taxon>Rhodospirillales</taxon>
        <taxon>Thalassospiraceae</taxon>
        <taxon>Thalassospira</taxon>
    </lineage>
</organism>
<dbReference type="InterPro" id="IPR002547">
    <property type="entry name" value="tRNA-bd_dom"/>
</dbReference>
<feature type="binding site" evidence="15">
    <location>
        <position position="466"/>
    </location>
    <ligand>
        <name>Mg(2+)</name>
        <dbReference type="ChEBI" id="CHEBI:18420"/>
        <note>shared with alpha subunit</note>
    </ligand>
</feature>
<evidence type="ECO:0000256" key="5">
    <source>
        <dbReference type="ARBA" id="ARBA00022555"/>
    </source>
</evidence>
<dbReference type="Pfam" id="PF17759">
    <property type="entry name" value="tRNA_synthFbeta"/>
    <property type="match status" value="1"/>
</dbReference>
<dbReference type="Pfam" id="PF03484">
    <property type="entry name" value="B5"/>
    <property type="match status" value="1"/>
</dbReference>
<keyword evidence="7 15" id="KW-0479">Metal-binding</keyword>
<feature type="binding site" evidence="15">
    <location>
        <position position="462"/>
    </location>
    <ligand>
        <name>Mg(2+)</name>
        <dbReference type="ChEBI" id="CHEBI:18420"/>
        <note>shared with alpha subunit</note>
    </ligand>
</feature>
<gene>
    <name evidence="15" type="primary">pheT</name>
    <name evidence="20" type="ORF">AUP42_15795</name>
</gene>
<dbReference type="GO" id="GO:0005524">
    <property type="term" value="F:ATP binding"/>
    <property type="evidence" value="ECO:0007669"/>
    <property type="project" value="UniProtKB-UniRule"/>
</dbReference>
<dbReference type="RefSeq" id="WP_062950444.1">
    <property type="nucleotide sequence ID" value="NZ_LPVY01000005.1"/>
</dbReference>
<dbReference type="Gene3D" id="3.30.70.380">
    <property type="entry name" value="Ferrodoxin-fold anticodon-binding domain"/>
    <property type="match status" value="1"/>
</dbReference>
<dbReference type="SMART" id="SM00873">
    <property type="entry name" value="B3_4"/>
    <property type="match status" value="1"/>
</dbReference>
<dbReference type="InterPro" id="IPR009061">
    <property type="entry name" value="DNA-bd_dom_put_sf"/>
</dbReference>
<dbReference type="Proteomes" id="UP000076335">
    <property type="component" value="Unassembled WGS sequence"/>
</dbReference>
<dbReference type="AlphaFoldDB" id="A0A154L8J7"/>
<evidence type="ECO:0000259" key="18">
    <source>
        <dbReference type="PROSITE" id="PS51447"/>
    </source>
</evidence>
<keyword evidence="13 15" id="KW-0030">Aminoacyl-tRNA synthetase</keyword>
<evidence type="ECO:0000256" key="14">
    <source>
        <dbReference type="ARBA" id="ARBA00049255"/>
    </source>
</evidence>
<dbReference type="SUPFAM" id="SSF54991">
    <property type="entry name" value="Anticodon-binding domain of PheRS"/>
    <property type="match status" value="1"/>
</dbReference>
<dbReference type="EC" id="6.1.1.20" evidence="15"/>
<dbReference type="InterPro" id="IPR045864">
    <property type="entry name" value="aa-tRNA-synth_II/BPL/LPL"/>
</dbReference>
<evidence type="ECO:0000256" key="13">
    <source>
        <dbReference type="ARBA" id="ARBA00023146"/>
    </source>
</evidence>
<dbReference type="Pfam" id="PF01588">
    <property type="entry name" value="tRNA_bind"/>
    <property type="match status" value="1"/>
</dbReference>
<evidence type="ECO:0000256" key="1">
    <source>
        <dbReference type="ARBA" id="ARBA00004496"/>
    </source>
</evidence>
<feature type="domain" description="FDX-ACB" evidence="18">
    <location>
        <begin position="708"/>
        <end position="801"/>
    </location>
</feature>
<dbReference type="PANTHER" id="PTHR10947:SF0">
    <property type="entry name" value="PHENYLALANINE--TRNA LIGASE BETA SUBUNIT"/>
    <property type="match status" value="1"/>
</dbReference>
<protein>
    <recommendedName>
        <fullName evidence="15">Phenylalanine--tRNA ligase beta subunit</fullName>
        <ecNumber evidence="15">6.1.1.20</ecNumber>
    </recommendedName>
    <alternativeName>
        <fullName evidence="15">Phenylalanyl-tRNA synthetase beta subunit</fullName>
        <shortName evidence="15">PheRS</shortName>
    </alternativeName>
</protein>
<dbReference type="Gene3D" id="3.30.56.10">
    <property type="match status" value="2"/>
</dbReference>
<sequence length="802" mass="85806">MKFTLDWLKQHLETDASIDVIAEKLTDVGLEIEGVTDRAAALRDIRVAYIEEAGQHPDADRLKLCRVNTGEKIIQVVCGAPNARTGIKVALAQPGAIIPIDGSKLKPGKIRGVESQGMMCSTRELCLGEDHDGIIELPEDAPIGAQVASVLGADDPIIEIGLTPNRPDCTGVRGIARDLAAAGIGTLKDDPRQQAVAGTFDSPVGVSISANIAQNAAVPAFYGRYIRGVKNGESPAWLKARLEAIGLRPISALVDITNLVTHDLARPLHVFDADKLSGDINVRYATSGEKIAALDNKEYTLSDSMVVIADQAKALGLGGIIGGEETGCVDETVNVFVECALFDPISVAKTGRKLQINSDARYRFERGVDPQSISWGIEVATRLITEICGGEVSHVVKAGEVPNPRNSFDLRIDRIRELGGVSVDADQAIAILKSLGFEVSGAAPVITAVAPTWRPDVIGEADLVEEVLRIVGYDKIPTVPLERETSLPVPALSPFQKRVGLTRRILASRGMFETVTWSFTDSRWAKLFTDLKPGLFLANPISSDLDVMRPNVLINLIAAVGRNQSRGFADLALFEAGPEFFGDQPGDQRLVAAGLRSGATTPRSWTGSRRDVDLFDVKADAEALLEALGTASANVQVNAEGAPSWYHPGRSAALQLGPKNVLGYFGELHPKVLKELGVKGRVVAFELFVENVPMPKKKGTGRPLLNASSFQSVERDFAFLLDANVQSEAIVKAARSVDRNLISDVTIFDLYAGKGIEDGKKSVAFSITLQPTKATLTEEEIDGVCKKVVAAVEKATGGSLRA</sequence>
<evidence type="ECO:0000256" key="11">
    <source>
        <dbReference type="ARBA" id="ARBA00022884"/>
    </source>
</evidence>
<evidence type="ECO:0000256" key="12">
    <source>
        <dbReference type="ARBA" id="ARBA00022917"/>
    </source>
</evidence>
<dbReference type="GO" id="GO:0000049">
    <property type="term" value="F:tRNA binding"/>
    <property type="evidence" value="ECO:0007669"/>
    <property type="project" value="UniProtKB-UniRule"/>
</dbReference>
<feature type="binding site" evidence="15">
    <location>
        <position position="456"/>
    </location>
    <ligand>
        <name>Mg(2+)</name>
        <dbReference type="ChEBI" id="CHEBI:18420"/>
        <note>shared with alpha subunit</note>
    </ligand>
</feature>
<evidence type="ECO:0000256" key="15">
    <source>
        <dbReference type="HAMAP-Rule" id="MF_00283"/>
    </source>
</evidence>
<evidence type="ECO:0000256" key="7">
    <source>
        <dbReference type="ARBA" id="ARBA00022723"/>
    </source>
</evidence>
<comment type="cofactor">
    <cofactor evidence="15">
        <name>Mg(2+)</name>
        <dbReference type="ChEBI" id="CHEBI:18420"/>
    </cofactor>
    <text evidence="15">Binds 2 magnesium ions per tetramer.</text>
</comment>
<dbReference type="FunFam" id="2.40.50.140:FF:000045">
    <property type="entry name" value="Phenylalanine--tRNA ligase beta subunit"/>
    <property type="match status" value="1"/>
</dbReference>
<dbReference type="GO" id="GO:0009328">
    <property type="term" value="C:phenylalanine-tRNA ligase complex"/>
    <property type="evidence" value="ECO:0007669"/>
    <property type="project" value="TreeGrafter"/>
</dbReference>
<evidence type="ECO:0000256" key="3">
    <source>
        <dbReference type="ARBA" id="ARBA00011209"/>
    </source>
</evidence>
<feature type="binding site" evidence="15">
    <location>
        <position position="465"/>
    </location>
    <ligand>
        <name>Mg(2+)</name>
        <dbReference type="ChEBI" id="CHEBI:18420"/>
        <note>shared with alpha subunit</note>
    </ligand>
</feature>
<dbReference type="InterPro" id="IPR045060">
    <property type="entry name" value="Phe-tRNA-ligase_IIc_bsu"/>
</dbReference>
<dbReference type="InterPro" id="IPR036690">
    <property type="entry name" value="Fdx_antiC-bd_sf"/>
</dbReference>
<dbReference type="InterPro" id="IPR005121">
    <property type="entry name" value="Fdx_antiC-bd"/>
</dbReference>
<dbReference type="Pfam" id="PF03483">
    <property type="entry name" value="B3_4"/>
    <property type="match status" value="1"/>
</dbReference>
<dbReference type="NCBIfam" id="TIGR00472">
    <property type="entry name" value="pheT_bact"/>
    <property type="match status" value="1"/>
</dbReference>
<dbReference type="InterPro" id="IPR005146">
    <property type="entry name" value="B3/B4_tRNA-bd"/>
</dbReference>
<keyword evidence="5 16" id="KW-0820">tRNA-binding</keyword>
<evidence type="ECO:0000313" key="20">
    <source>
        <dbReference type="EMBL" id="KZB66980.1"/>
    </source>
</evidence>
<evidence type="ECO:0000256" key="4">
    <source>
        <dbReference type="ARBA" id="ARBA00022490"/>
    </source>
</evidence>
<dbReference type="OrthoDB" id="9805455at2"/>
<evidence type="ECO:0000259" key="17">
    <source>
        <dbReference type="PROSITE" id="PS50886"/>
    </source>
</evidence>
<dbReference type="SUPFAM" id="SSF55681">
    <property type="entry name" value="Class II aaRS and biotin synthetases"/>
    <property type="match status" value="1"/>
</dbReference>
<feature type="domain" description="B5" evidence="19">
    <location>
        <begin position="403"/>
        <end position="478"/>
    </location>
</feature>
<accession>A0A154L8J7</accession>
<dbReference type="SUPFAM" id="SSF46955">
    <property type="entry name" value="Putative DNA-binding domain"/>
    <property type="match status" value="1"/>
</dbReference>
<comment type="similarity">
    <text evidence="2 15">Belongs to the phenylalanyl-tRNA synthetase beta subunit family. Type 1 subfamily.</text>
</comment>
<dbReference type="EMBL" id="LPVY01000005">
    <property type="protein sequence ID" value="KZB66980.1"/>
    <property type="molecule type" value="Genomic_DNA"/>
</dbReference>
<dbReference type="PROSITE" id="PS50886">
    <property type="entry name" value="TRBD"/>
    <property type="match status" value="1"/>
</dbReference>
<dbReference type="FunFam" id="3.30.70.380:FF:000001">
    <property type="entry name" value="Phenylalanine--tRNA ligase beta subunit"/>
    <property type="match status" value="1"/>
</dbReference>
<feature type="domain" description="TRNA-binding" evidence="17">
    <location>
        <begin position="39"/>
        <end position="148"/>
    </location>
</feature>
<keyword evidence="8 15" id="KW-0547">Nucleotide-binding</keyword>
<keyword evidence="9 15" id="KW-0067">ATP-binding</keyword>
<evidence type="ECO:0000256" key="8">
    <source>
        <dbReference type="ARBA" id="ARBA00022741"/>
    </source>
</evidence>
<dbReference type="Gene3D" id="3.50.40.10">
    <property type="entry name" value="Phenylalanyl-trna Synthetase, Chain B, domain 3"/>
    <property type="match status" value="1"/>
</dbReference>
<dbReference type="InterPro" id="IPR005147">
    <property type="entry name" value="tRNA_synthase_B5-dom"/>
</dbReference>
<evidence type="ECO:0000256" key="10">
    <source>
        <dbReference type="ARBA" id="ARBA00022842"/>
    </source>
</evidence>
<dbReference type="PROSITE" id="PS51483">
    <property type="entry name" value="B5"/>
    <property type="match status" value="1"/>
</dbReference>
<evidence type="ECO:0000256" key="16">
    <source>
        <dbReference type="PROSITE-ProRule" id="PRU00209"/>
    </source>
</evidence>
<dbReference type="InterPro" id="IPR033714">
    <property type="entry name" value="tRNA_bind_bactPheRS"/>
</dbReference>
<dbReference type="Gene3D" id="3.30.930.10">
    <property type="entry name" value="Bira Bifunctional Protein, Domain 2"/>
    <property type="match status" value="1"/>
</dbReference>
<dbReference type="NCBIfam" id="NF045760">
    <property type="entry name" value="YtpR"/>
    <property type="match status" value="1"/>
</dbReference>
<dbReference type="PANTHER" id="PTHR10947">
    <property type="entry name" value="PHENYLALANYL-TRNA SYNTHETASE BETA CHAIN AND LEUCINE-RICH REPEAT-CONTAINING PROTEIN 47"/>
    <property type="match status" value="1"/>
</dbReference>
<dbReference type="SUPFAM" id="SSF56037">
    <property type="entry name" value="PheT/TilS domain"/>
    <property type="match status" value="1"/>
</dbReference>
<dbReference type="GO" id="GO:0006432">
    <property type="term" value="P:phenylalanyl-tRNA aminoacylation"/>
    <property type="evidence" value="ECO:0007669"/>
    <property type="project" value="UniProtKB-UniRule"/>
</dbReference>
<dbReference type="GO" id="GO:0000287">
    <property type="term" value="F:magnesium ion binding"/>
    <property type="evidence" value="ECO:0007669"/>
    <property type="project" value="UniProtKB-UniRule"/>
</dbReference>
<dbReference type="CDD" id="cd00769">
    <property type="entry name" value="PheRS_beta_core"/>
    <property type="match status" value="1"/>
</dbReference>
<reference evidence="20 21" key="1">
    <citation type="submission" date="2015-12" db="EMBL/GenBank/DDBJ databases">
        <title>Genome sequence of Thalassospira lucentensis MCCC 1A02072.</title>
        <authorList>
            <person name="Lu L."/>
            <person name="Lai Q."/>
            <person name="Shao Z."/>
            <person name="Qian P."/>
        </authorList>
    </citation>
    <scope>NUCLEOTIDE SEQUENCE [LARGE SCALE GENOMIC DNA]</scope>
    <source>
        <strain evidence="20 21">MCCC 1A02072</strain>
    </source>
</reference>
<dbReference type="SMART" id="SM00896">
    <property type="entry name" value="FDX-ACB"/>
    <property type="match status" value="1"/>
</dbReference>
<comment type="subunit">
    <text evidence="3 15">Tetramer of two alpha and two beta subunits.</text>
</comment>
<evidence type="ECO:0000259" key="19">
    <source>
        <dbReference type="PROSITE" id="PS51483"/>
    </source>
</evidence>
<evidence type="ECO:0000313" key="21">
    <source>
        <dbReference type="Proteomes" id="UP000076335"/>
    </source>
</evidence>
<dbReference type="InterPro" id="IPR012340">
    <property type="entry name" value="NA-bd_OB-fold"/>
</dbReference>
<dbReference type="Pfam" id="PF03147">
    <property type="entry name" value="FDX-ACB"/>
    <property type="match status" value="1"/>
</dbReference>
<keyword evidence="10 15" id="KW-0460">Magnesium</keyword>
<dbReference type="SMART" id="SM00874">
    <property type="entry name" value="B5"/>
    <property type="match status" value="1"/>
</dbReference>
<comment type="catalytic activity">
    <reaction evidence="14 15">
        <text>tRNA(Phe) + L-phenylalanine + ATP = L-phenylalanyl-tRNA(Phe) + AMP + diphosphate + H(+)</text>
        <dbReference type="Rhea" id="RHEA:19413"/>
        <dbReference type="Rhea" id="RHEA-COMP:9668"/>
        <dbReference type="Rhea" id="RHEA-COMP:9699"/>
        <dbReference type="ChEBI" id="CHEBI:15378"/>
        <dbReference type="ChEBI" id="CHEBI:30616"/>
        <dbReference type="ChEBI" id="CHEBI:33019"/>
        <dbReference type="ChEBI" id="CHEBI:58095"/>
        <dbReference type="ChEBI" id="CHEBI:78442"/>
        <dbReference type="ChEBI" id="CHEBI:78531"/>
        <dbReference type="ChEBI" id="CHEBI:456215"/>
        <dbReference type="EC" id="6.1.1.20"/>
    </reaction>
</comment>
<dbReference type="HAMAP" id="MF_00283">
    <property type="entry name" value="Phe_tRNA_synth_beta1"/>
    <property type="match status" value="1"/>
</dbReference>
<dbReference type="GO" id="GO:0004826">
    <property type="term" value="F:phenylalanine-tRNA ligase activity"/>
    <property type="evidence" value="ECO:0007669"/>
    <property type="project" value="UniProtKB-UniRule"/>
</dbReference>
<evidence type="ECO:0000256" key="6">
    <source>
        <dbReference type="ARBA" id="ARBA00022598"/>
    </source>
</evidence>
<dbReference type="Gene3D" id="2.40.50.140">
    <property type="entry name" value="Nucleic acid-binding proteins"/>
    <property type="match status" value="1"/>
</dbReference>
<comment type="caution">
    <text evidence="20">The sequence shown here is derived from an EMBL/GenBank/DDBJ whole genome shotgun (WGS) entry which is preliminary data.</text>
</comment>
<dbReference type="SUPFAM" id="SSF50249">
    <property type="entry name" value="Nucleic acid-binding proteins"/>
    <property type="match status" value="1"/>
</dbReference>
<name>A0A154L8J7_9PROT</name>
<evidence type="ECO:0000256" key="2">
    <source>
        <dbReference type="ARBA" id="ARBA00008653"/>
    </source>
</evidence>
<evidence type="ECO:0000256" key="9">
    <source>
        <dbReference type="ARBA" id="ARBA00022840"/>
    </source>
</evidence>
<proteinExistence type="inferred from homology"/>
<keyword evidence="11 16" id="KW-0694">RNA-binding</keyword>
<dbReference type="InterPro" id="IPR004532">
    <property type="entry name" value="Phe-tRNA-ligase_IIc_bsu_bact"/>
</dbReference>
<dbReference type="InterPro" id="IPR020825">
    <property type="entry name" value="Phe-tRNA_synthase-like_B3/B4"/>
</dbReference>
<dbReference type="InterPro" id="IPR041616">
    <property type="entry name" value="PheRS_beta_core"/>
</dbReference>
<keyword evidence="12 15" id="KW-0648">Protein biosynthesis</keyword>
<dbReference type="PROSITE" id="PS51447">
    <property type="entry name" value="FDX_ACB"/>
    <property type="match status" value="1"/>
</dbReference>
<comment type="subcellular location">
    <subcellularLocation>
        <location evidence="1 15">Cytoplasm</location>
    </subcellularLocation>
</comment>
<keyword evidence="6 15" id="KW-0436">Ligase</keyword>
<dbReference type="CDD" id="cd02796">
    <property type="entry name" value="tRNA_bind_bactPheRS"/>
    <property type="match status" value="1"/>
</dbReference>